<keyword evidence="1" id="KW-0812">Transmembrane</keyword>
<dbReference type="Proteomes" id="UP000887575">
    <property type="component" value="Unassembled WGS sequence"/>
</dbReference>
<evidence type="ECO:0000256" key="1">
    <source>
        <dbReference type="SAM" id="Phobius"/>
    </source>
</evidence>
<accession>A0AAF3EFK5</accession>
<reference evidence="3" key="1">
    <citation type="submission" date="2024-02" db="UniProtKB">
        <authorList>
            <consortium name="WormBaseParasite"/>
        </authorList>
    </citation>
    <scope>IDENTIFICATION</scope>
</reference>
<protein>
    <submittedName>
        <fullName evidence="3">Uncharacterized protein</fullName>
    </submittedName>
</protein>
<name>A0AAF3EFK5_9BILA</name>
<proteinExistence type="predicted"/>
<feature type="transmembrane region" description="Helical" evidence="1">
    <location>
        <begin position="64"/>
        <end position="83"/>
    </location>
</feature>
<feature type="transmembrane region" description="Helical" evidence="1">
    <location>
        <begin position="177"/>
        <end position="199"/>
    </location>
</feature>
<keyword evidence="1" id="KW-1133">Transmembrane helix</keyword>
<organism evidence="2 3">
    <name type="scientific">Mesorhabditis belari</name>
    <dbReference type="NCBI Taxonomy" id="2138241"/>
    <lineage>
        <taxon>Eukaryota</taxon>
        <taxon>Metazoa</taxon>
        <taxon>Ecdysozoa</taxon>
        <taxon>Nematoda</taxon>
        <taxon>Chromadorea</taxon>
        <taxon>Rhabditida</taxon>
        <taxon>Rhabditina</taxon>
        <taxon>Rhabditomorpha</taxon>
        <taxon>Rhabditoidea</taxon>
        <taxon>Rhabditidae</taxon>
        <taxon>Mesorhabditinae</taxon>
        <taxon>Mesorhabditis</taxon>
    </lineage>
</organism>
<dbReference type="AlphaFoldDB" id="A0AAF3EFK5"/>
<evidence type="ECO:0000313" key="3">
    <source>
        <dbReference type="WBParaSite" id="MBELARI_LOCUS12774"/>
    </source>
</evidence>
<dbReference type="WBParaSite" id="MBELARI_LOCUS12774">
    <property type="protein sequence ID" value="MBELARI_LOCUS12774"/>
    <property type="gene ID" value="MBELARI_LOCUS12774"/>
</dbReference>
<sequence length="259" mass="29662">MFHASNLTIYCPHFGEPTRKPFIEPECLSMRHCLPTAWTIKTMLEIMIVSWWEPYCEPMFTTPSIANCLFVFSLLALIVYTVVFAQICRHKKLNFGFRVCTCLLYIADALTLCMSAREAQIQGCVLMLRVDLEYVWQGGKTAIQDLLIHTNLLMAFLRYQELTHLTPNTESGNKCTLLFGGLLAVAFSLLSFFLVAYGFTNVISYETRAYCDKQIWPTHMLYLCSSRVREAIRAETLANLREIKCIKAQKGEHAEENTP</sequence>
<keyword evidence="1" id="KW-0472">Membrane</keyword>
<evidence type="ECO:0000313" key="2">
    <source>
        <dbReference type="Proteomes" id="UP000887575"/>
    </source>
</evidence>
<keyword evidence="2" id="KW-1185">Reference proteome</keyword>